<reference evidence="3 4" key="1">
    <citation type="submission" date="2014-02" db="EMBL/GenBank/DDBJ databases">
        <title>Genome Sequence of an Hyperthermophilic Archaeon, Thermococcus nautili 30-1, producing viral vesicles.</title>
        <authorList>
            <person name="Oberto J."/>
            <person name="Gaudin M."/>
            <person name="Cossu M."/>
            <person name="Gorlas A."/>
            <person name="Slesarev A."/>
            <person name="Marguet E."/>
            <person name="Forterre P."/>
        </authorList>
    </citation>
    <scope>NUCLEOTIDE SEQUENCE [LARGE SCALE GENOMIC DNA]</scope>
    <source>
        <strain evidence="3 4">30-1</strain>
    </source>
</reference>
<keyword evidence="1" id="KW-0472">Membrane</keyword>
<keyword evidence="1" id="KW-1133">Transmembrane helix</keyword>
<accession>W8PKK4</accession>
<protein>
    <submittedName>
        <fullName evidence="3">Putative membrane protein</fullName>
    </submittedName>
</protein>
<proteinExistence type="predicted"/>
<keyword evidence="1" id="KW-0812">Transmembrane</keyword>
<dbReference type="RefSeq" id="WP_042690670.1">
    <property type="nucleotide sequence ID" value="NZ_CP007264.1"/>
</dbReference>
<dbReference type="PANTHER" id="PTHR39198">
    <property type="entry name" value="HYPOTHETICAL MEMBRANE PROTEIN, CONSERVED"/>
    <property type="match status" value="1"/>
</dbReference>
<keyword evidence="4" id="KW-1185">Reference proteome</keyword>
<feature type="transmembrane region" description="Helical" evidence="1">
    <location>
        <begin position="672"/>
        <end position="692"/>
    </location>
</feature>
<dbReference type="PANTHER" id="PTHR39198:SF1">
    <property type="entry name" value="ALPHA-GALACTOSIDASE NEW3 DOMAIN-CONTAINING PROTEIN"/>
    <property type="match status" value="1"/>
</dbReference>
<sequence>MKRFAVLLIVLLSSLALANPYVTVYQGRISIGEKLAVGNYTVFPTLASNGSPYVMVLRGEEVVALAPATFGRTISLKGLEVTVGSYFDNSVFLIVSAEGRKVLTVPAKVGTEFSLSGRVFSILNVTNEYLVLSCGDVFRVPANGTAQFDGLLFLYANSSLEVYAGPEVRIPETEDYSVFVPYDSITVSGPVDVPITITSRSRNTLRVPLRIVSTPAGWDASFRESGLIVGSVILPPEGSTTVVLHVEPSGSGSVVFEVGDETFVLNVQSLGVSMNFPYSGIEVAAGTNVTVPLTFTGYGGVNLSVSAPPGWDAYVVSGNYRITSFNVEGNLGTTLVISVPRNATLGDHRVEVIVNGKPYDLTVTVYKTYLGMPGTLTVRLVDDAGSPVDGWIWVDGKNVSGPLAEFRLKPGVHEVRAGGNAFNAILRNVTVLDGETKTITLRLERKPYYFEVTLGRSSLTVSSDQPGVIPLTIKNLGSKKDTYRVSLSGLPQGWDYSLSLDSAGQDTVKEISLAPGESKTVYLILYPYFSTGHGSLRLTLTVSGYSMEREYPIDVAVSSNAQLDVIPDRDTLVLRPGGSGSIRLNLDVSGVLTNVKITVRGPSGWKLDVSPDHFSRLGSSGSVMISTSIPVYVTVSVPSSAPAGTYTLVVEITSDQLRSKSMLTVRVERGSGSTYLGVLVLVVVFGAVILMMRRVGRR</sequence>
<evidence type="ECO:0000313" key="4">
    <source>
        <dbReference type="Proteomes" id="UP000019434"/>
    </source>
</evidence>
<evidence type="ECO:0000313" key="3">
    <source>
        <dbReference type="EMBL" id="AHL22624.1"/>
    </source>
</evidence>
<feature type="domain" description="Alpha-galactosidase NEW3" evidence="2">
    <location>
        <begin position="592"/>
        <end position="653"/>
    </location>
</feature>
<dbReference type="GeneID" id="24958522"/>
<dbReference type="KEGG" id="tnu:BD01_1006"/>
<dbReference type="AlphaFoldDB" id="W8PKK4"/>
<dbReference type="Proteomes" id="UP000019434">
    <property type="component" value="Chromosome"/>
</dbReference>
<dbReference type="HOGENOM" id="CLU_024113_0_0_2"/>
<dbReference type="EMBL" id="CP007264">
    <property type="protein sequence ID" value="AHL22624.1"/>
    <property type="molecule type" value="Genomic_DNA"/>
</dbReference>
<dbReference type="STRING" id="195522.BD01_1006"/>
<organism evidence="3 4">
    <name type="scientific">Thermococcus nautili</name>
    <dbReference type="NCBI Taxonomy" id="195522"/>
    <lineage>
        <taxon>Archaea</taxon>
        <taxon>Methanobacteriati</taxon>
        <taxon>Methanobacteriota</taxon>
        <taxon>Thermococci</taxon>
        <taxon>Thermococcales</taxon>
        <taxon>Thermococcaceae</taxon>
        <taxon>Thermococcus</taxon>
    </lineage>
</organism>
<evidence type="ECO:0000259" key="2">
    <source>
        <dbReference type="Pfam" id="PF10633"/>
    </source>
</evidence>
<dbReference type="InterPro" id="IPR018905">
    <property type="entry name" value="A-galactase_NEW3"/>
</dbReference>
<gene>
    <name evidence="3" type="ORF">BD01_1006</name>
</gene>
<dbReference type="Pfam" id="PF10633">
    <property type="entry name" value="NPCBM_assoc"/>
    <property type="match status" value="1"/>
</dbReference>
<name>W8PKK4_9EURY</name>
<evidence type="ECO:0000256" key="1">
    <source>
        <dbReference type="SAM" id="Phobius"/>
    </source>
</evidence>
<dbReference type="OrthoDB" id="110363at2157"/>
<dbReference type="eggNOG" id="arCOG02087">
    <property type="taxonomic scope" value="Archaea"/>
</dbReference>